<comment type="caution">
    <text evidence="4">The sequence shown here is derived from an EMBL/GenBank/DDBJ whole genome shotgun (WGS) entry which is preliminary data.</text>
</comment>
<feature type="region of interest" description="Disordered" evidence="2">
    <location>
        <begin position="332"/>
        <end position="360"/>
    </location>
</feature>
<dbReference type="Proteomes" id="UP001230908">
    <property type="component" value="Unassembled WGS sequence"/>
</dbReference>
<gene>
    <name evidence="4" type="ORF">RB614_10230</name>
</gene>
<dbReference type="SUPFAM" id="SSF51679">
    <property type="entry name" value="Bacterial luciferase-like"/>
    <property type="match status" value="1"/>
</dbReference>
<accession>A0ABU0ZG16</accession>
<dbReference type="PANTHER" id="PTHR43244">
    <property type="match status" value="1"/>
</dbReference>
<evidence type="ECO:0000313" key="4">
    <source>
        <dbReference type="EMBL" id="MDQ7904897.1"/>
    </source>
</evidence>
<reference evidence="4 5" key="1">
    <citation type="submission" date="2023-08" db="EMBL/GenBank/DDBJ databases">
        <title>Phytohabitans sansha sp. nov., isolated from marine sediment.</title>
        <authorList>
            <person name="Zhao Y."/>
            <person name="Yi K."/>
        </authorList>
    </citation>
    <scope>NUCLEOTIDE SEQUENCE [LARGE SCALE GENOMIC DNA]</scope>
    <source>
        <strain evidence="4 5">ZYX-F-186</strain>
    </source>
</reference>
<dbReference type="EMBL" id="JAVHUY010000008">
    <property type="protein sequence ID" value="MDQ7904897.1"/>
    <property type="molecule type" value="Genomic_DNA"/>
</dbReference>
<evidence type="ECO:0000256" key="1">
    <source>
        <dbReference type="ARBA" id="ARBA00023002"/>
    </source>
</evidence>
<keyword evidence="1" id="KW-0560">Oxidoreductase</keyword>
<organism evidence="4 5">
    <name type="scientific">Phytohabitans maris</name>
    <dbReference type="NCBI Taxonomy" id="3071409"/>
    <lineage>
        <taxon>Bacteria</taxon>
        <taxon>Bacillati</taxon>
        <taxon>Actinomycetota</taxon>
        <taxon>Actinomycetes</taxon>
        <taxon>Micromonosporales</taxon>
        <taxon>Micromonosporaceae</taxon>
    </lineage>
</organism>
<evidence type="ECO:0000256" key="2">
    <source>
        <dbReference type="SAM" id="MobiDB-lite"/>
    </source>
</evidence>
<feature type="domain" description="Luciferase-like" evidence="3">
    <location>
        <begin position="12"/>
        <end position="303"/>
    </location>
</feature>
<name>A0ABU0ZG16_9ACTN</name>
<keyword evidence="5" id="KW-1185">Reference proteome</keyword>
<dbReference type="InterPro" id="IPR050564">
    <property type="entry name" value="F420-G6PD/mer"/>
</dbReference>
<dbReference type="RefSeq" id="WP_308712168.1">
    <property type="nucleotide sequence ID" value="NZ_JAVHUY010000008.1"/>
</dbReference>
<evidence type="ECO:0000259" key="3">
    <source>
        <dbReference type="Pfam" id="PF00296"/>
    </source>
</evidence>
<protein>
    <submittedName>
        <fullName evidence="4">LLM class flavin-dependent oxidoreductase</fullName>
    </submittedName>
</protein>
<dbReference type="InterPro" id="IPR011251">
    <property type="entry name" value="Luciferase-like_dom"/>
</dbReference>
<dbReference type="Pfam" id="PF00296">
    <property type="entry name" value="Bac_luciferase"/>
    <property type="match status" value="1"/>
</dbReference>
<evidence type="ECO:0000313" key="5">
    <source>
        <dbReference type="Proteomes" id="UP001230908"/>
    </source>
</evidence>
<dbReference type="PANTHER" id="PTHR43244:SF1">
    <property type="entry name" value="5,10-METHYLENETETRAHYDROMETHANOPTERIN REDUCTASE"/>
    <property type="match status" value="1"/>
</dbReference>
<dbReference type="Gene3D" id="3.20.20.30">
    <property type="entry name" value="Luciferase-like domain"/>
    <property type="match status" value="1"/>
</dbReference>
<dbReference type="InterPro" id="IPR036661">
    <property type="entry name" value="Luciferase-like_sf"/>
</dbReference>
<sequence>MTVEIGLGLQSDKPAGAYARLARRAEECGFDVLTVFGDLMYQPPIFPLLEMAAATERVRLGPACLNPYSMAPYEIAGQVAALDLASRGRAYLGLARGTWLGAVGIAQPRPIAALRECAEVVYRLLSGDSAGYTGEVFTLAPGTALRYRVWRPDPPLLLGAWGARGAALAGRIAAEIKVGGSANPAMVPVIRERLRAGAARDGRRVDDVGIVLGAVTVVDRDGEAARSRARTEVAMYLAVVADLDPTAGVPADLVARVTDLVGAGEHAAAGRLIPDDVLDLFAFAGTPERVAERAQALIDAGVRRVEFGTPHGLTDEGGVDLLGTAVLPLLRRPPTVAGGPPAAAKTATTGRTGPREVEAG</sequence>
<feature type="compositionally biased region" description="Low complexity" evidence="2">
    <location>
        <begin position="332"/>
        <end position="352"/>
    </location>
</feature>
<proteinExistence type="predicted"/>